<dbReference type="InterPro" id="IPR036043">
    <property type="entry name" value="Phosphoglycerate_kinase_sf"/>
</dbReference>
<evidence type="ECO:0000256" key="5">
    <source>
        <dbReference type="ARBA" id="ARBA00013061"/>
    </source>
</evidence>
<comment type="similarity">
    <text evidence="4 11">Belongs to the phosphoglycerate kinase family.</text>
</comment>
<dbReference type="PRINTS" id="PR00477">
    <property type="entry name" value="PHGLYCKINASE"/>
</dbReference>
<evidence type="ECO:0000256" key="11">
    <source>
        <dbReference type="RuleBase" id="RU000532"/>
    </source>
</evidence>
<comment type="catalytic activity">
    <reaction evidence="1 11">
        <text>(2R)-3-phosphoglycerate + ATP = (2R)-3-phospho-glyceroyl phosphate + ADP</text>
        <dbReference type="Rhea" id="RHEA:14801"/>
        <dbReference type="ChEBI" id="CHEBI:30616"/>
        <dbReference type="ChEBI" id="CHEBI:57604"/>
        <dbReference type="ChEBI" id="CHEBI:58272"/>
        <dbReference type="ChEBI" id="CHEBI:456216"/>
        <dbReference type="EC" id="2.7.2.3"/>
    </reaction>
</comment>
<dbReference type="PANTHER" id="PTHR11406:SF23">
    <property type="entry name" value="PHOSPHOGLYCERATE KINASE 1, CHLOROPLASTIC-RELATED"/>
    <property type="match status" value="1"/>
</dbReference>
<keyword evidence="14" id="KW-1185">Reference proteome</keyword>
<proteinExistence type="inferred from homology"/>
<dbReference type="InterPro" id="IPR015911">
    <property type="entry name" value="Phosphoglycerate_kinase_CS"/>
</dbReference>
<dbReference type="InterPro" id="IPR015824">
    <property type="entry name" value="Phosphoglycerate_kinase_N"/>
</dbReference>
<keyword evidence="6 11" id="KW-0808">Transferase</keyword>
<evidence type="ECO:0000256" key="3">
    <source>
        <dbReference type="ARBA" id="ARBA00005215"/>
    </source>
</evidence>
<evidence type="ECO:0000313" key="13">
    <source>
        <dbReference type="EMBL" id="CAK9859353.1"/>
    </source>
</evidence>
<evidence type="ECO:0000256" key="2">
    <source>
        <dbReference type="ARBA" id="ARBA00001946"/>
    </source>
</evidence>
<dbReference type="SUPFAM" id="SSF53748">
    <property type="entry name" value="Phosphoglycerate kinase"/>
    <property type="match status" value="1"/>
</dbReference>
<dbReference type="Gene3D" id="3.40.50.1260">
    <property type="entry name" value="Phosphoglycerate kinase, N-terminal domain"/>
    <property type="match status" value="2"/>
</dbReference>
<dbReference type="HAMAP" id="MF_00145">
    <property type="entry name" value="Phosphoglyc_kinase"/>
    <property type="match status" value="1"/>
</dbReference>
<accession>A0ABP1A9Y3</accession>
<sequence>MMMKKKKSFRDLGEAELKGKRVLVRADLNVPLDDKCVITDDTRIRAAVPTIKYLMEKGAKVILSSHLGRPKGVTDKFRLTPLVPRLSELLGVEVVKADDSIGTEVEQRVAALPNGSVLLLENLRFYKEEEMNDPQHAKKLAANADLYVNDAFGTAHRAHASTQGVTAFLRPSVAGFLLQKELDYLDGAISNPERPFAAIVGGSKVSSKIGVIESLLEKVDILLLGGGMIFTFYKAQGLKVGSSLAEGDKLDLARSLIEKAKAKGVSLLIPTDVVIADKFAPDANSKIVAASAIPDGWMGLDVGPDSIKTFYNALDTAKTVIWNGPMGVFEFEKFAGGTEAIANKLADLSSRGVTTIIGGGDSVAAVEKVGVADKMSHISTGGGASLELLEGKVLPGVAALDDDAAATLVAA</sequence>
<keyword evidence="10" id="KW-0460">Magnesium</keyword>
<dbReference type="InterPro" id="IPR001576">
    <property type="entry name" value="Phosphoglycerate_kinase"/>
</dbReference>
<dbReference type="EC" id="2.7.2.3" evidence="5 11"/>
<dbReference type="Pfam" id="PF00162">
    <property type="entry name" value="PGK"/>
    <property type="match status" value="1"/>
</dbReference>
<keyword evidence="9" id="KW-0067">ATP-binding</keyword>
<evidence type="ECO:0000256" key="6">
    <source>
        <dbReference type="ARBA" id="ARBA00022679"/>
    </source>
</evidence>
<dbReference type="PIRSF" id="PIRSF000724">
    <property type="entry name" value="Pgk"/>
    <property type="match status" value="1"/>
</dbReference>
<evidence type="ECO:0000256" key="9">
    <source>
        <dbReference type="ARBA" id="ARBA00022840"/>
    </source>
</evidence>
<dbReference type="CDD" id="cd00318">
    <property type="entry name" value="Phosphoglycerate_kinase"/>
    <property type="match status" value="1"/>
</dbReference>
<keyword evidence="7" id="KW-0547">Nucleotide-binding</keyword>
<dbReference type="PANTHER" id="PTHR11406">
    <property type="entry name" value="PHOSPHOGLYCERATE KINASE"/>
    <property type="match status" value="1"/>
</dbReference>
<organism evidence="13 14">
    <name type="scientific">Sphagnum jensenii</name>
    <dbReference type="NCBI Taxonomy" id="128206"/>
    <lineage>
        <taxon>Eukaryota</taxon>
        <taxon>Viridiplantae</taxon>
        <taxon>Streptophyta</taxon>
        <taxon>Embryophyta</taxon>
        <taxon>Bryophyta</taxon>
        <taxon>Sphagnophytina</taxon>
        <taxon>Sphagnopsida</taxon>
        <taxon>Sphagnales</taxon>
        <taxon>Sphagnaceae</taxon>
        <taxon>Sphagnum</taxon>
    </lineage>
</organism>
<evidence type="ECO:0000256" key="10">
    <source>
        <dbReference type="ARBA" id="ARBA00022842"/>
    </source>
</evidence>
<comment type="pathway">
    <text evidence="3">Carbohydrate biosynthesis; Calvin cycle.</text>
</comment>
<gene>
    <name evidence="13" type="ORF">CSSPJE1EN2_LOCUS2348</name>
</gene>
<comment type="subunit">
    <text evidence="12">Monomer.</text>
</comment>
<evidence type="ECO:0000256" key="8">
    <source>
        <dbReference type="ARBA" id="ARBA00022777"/>
    </source>
</evidence>
<reference evidence="13" key="1">
    <citation type="submission" date="2024-03" db="EMBL/GenBank/DDBJ databases">
        <authorList>
            <consortium name="ELIXIR-Norway"/>
            <consortium name="Elixir Norway"/>
        </authorList>
    </citation>
    <scope>NUCLEOTIDE SEQUENCE</scope>
</reference>
<dbReference type="Proteomes" id="UP001497522">
    <property type="component" value="Chromosome 10"/>
</dbReference>
<comment type="cofactor">
    <cofactor evidence="2">
        <name>Mg(2+)</name>
        <dbReference type="ChEBI" id="CHEBI:18420"/>
    </cofactor>
</comment>
<name>A0ABP1A9Y3_9BRYO</name>
<evidence type="ECO:0000256" key="12">
    <source>
        <dbReference type="RuleBase" id="RU000696"/>
    </source>
</evidence>
<evidence type="ECO:0000256" key="7">
    <source>
        <dbReference type="ARBA" id="ARBA00022741"/>
    </source>
</evidence>
<evidence type="ECO:0000256" key="4">
    <source>
        <dbReference type="ARBA" id="ARBA00008982"/>
    </source>
</evidence>
<protein>
    <recommendedName>
        <fullName evidence="5 11">Phosphoglycerate kinase</fullName>
        <ecNumber evidence="5 11">2.7.2.3</ecNumber>
    </recommendedName>
</protein>
<keyword evidence="8 11" id="KW-0418">Kinase</keyword>
<evidence type="ECO:0000256" key="1">
    <source>
        <dbReference type="ARBA" id="ARBA00000642"/>
    </source>
</evidence>
<dbReference type="EMBL" id="OZ023711">
    <property type="protein sequence ID" value="CAK9859353.1"/>
    <property type="molecule type" value="Genomic_DNA"/>
</dbReference>
<dbReference type="PROSITE" id="PS00111">
    <property type="entry name" value="PGLYCERATE_KINASE"/>
    <property type="match status" value="1"/>
</dbReference>
<evidence type="ECO:0000313" key="14">
    <source>
        <dbReference type="Proteomes" id="UP001497522"/>
    </source>
</evidence>